<reference evidence="8 9" key="1">
    <citation type="submission" date="2014-07" db="EMBL/GenBank/DDBJ databases">
        <title>Unique and conserved regions in Vibrio harveyi and related species in comparison with the shrimp pathogen Vibrio harveyi CAIM 1792.</title>
        <authorList>
            <person name="Espinoza-Valles I."/>
            <person name="Vora G."/>
            <person name="Leekitcharoenphon P."/>
            <person name="Ussery D."/>
            <person name="Hoj L."/>
            <person name="Gomez-Gil B."/>
        </authorList>
    </citation>
    <scope>NUCLEOTIDE SEQUENCE [LARGE SCALE GENOMIC DNA]</scope>
    <source>
        <strain evidence="9">CAIM 1854 / LMG 25443</strain>
    </source>
</reference>
<dbReference type="AlphaFoldDB" id="A0A0C1ZBB1"/>
<gene>
    <name evidence="8" type="ORF">H735_04850</name>
</gene>
<name>A0A0C1ZBB1_9VIBR</name>
<evidence type="ECO:0000256" key="5">
    <source>
        <dbReference type="PIRSR" id="PIRSR600917-52"/>
    </source>
</evidence>
<evidence type="ECO:0000256" key="3">
    <source>
        <dbReference type="ARBA" id="ARBA00022801"/>
    </source>
</evidence>
<keyword evidence="6" id="KW-0732">Signal</keyword>
<evidence type="ECO:0000313" key="9">
    <source>
        <dbReference type="Proteomes" id="UP000031586"/>
    </source>
</evidence>
<dbReference type="Proteomes" id="UP000031586">
    <property type="component" value="Unassembled WGS sequence"/>
</dbReference>
<feature type="chain" id="PRO_5002144014" evidence="6">
    <location>
        <begin position="23"/>
        <end position="794"/>
    </location>
</feature>
<feature type="signal peptide" evidence="6">
    <location>
        <begin position="1"/>
        <end position="22"/>
    </location>
</feature>
<evidence type="ECO:0000259" key="7">
    <source>
        <dbReference type="Pfam" id="PF00884"/>
    </source>
</evidence>
<dbReference type="InterPro" id="IPR017850">
    <property type="entry name" value="Alkaline_phosphatase_core_sf"/>
</dbReference>
<evidence type="ECO:0000313" key="8">
    <source>
        <dbReference type="EMBL" id="KIF54375.1"/>
    </source>
</evidence>
<dbReference type="GO" id="GO:0046872">
    <property type="term" value="F:metal ion binding"/>
    <property type="evidence" value="ECO:0007669"/>
    <property type="project" value="UniProtKB-KW"/>
</dbReference>
<dbReference type="PROSITE" id="PS00523">
    <property type="entry name" value="SULFATASE_1"/>
    <property type="match status" value="1"/>
</dbReference>
<keyword evidence="2" id="KW-0479">Metal-binding</keyword>
<dbReference type="InterPro" id="IPR050738">
    <property type="entry name" value="Sulfatase"/>
</dbReference>
<dbReference type="Pfam" id="PF00884">
    <property type="entry name" value="Sulfatase"/>
    <property type="match status" value="1"/>
</dbReference>
<feature type="modified residue" description="3-oxoalanine (Ser)" evidence="5">
    <location>
        <position position="113"/>
    </location>
</feature>
<feature type="domain" description="Sulfatase N-terminal" evidence="7">
    <location>
        <begin position="67"/>
        <end position="479"/>
    </location>
</feature>
<dbReference type="PATRIC" id="fig|1229493.5.peg.5904"/>
<comment type="PTM">
    <text evidence="5">The conversion to 3-oxoalanine (also known as C-formylglycine, FGly), of a serine or cysteine residue in prokaryotes and of a cysteine residue in eukaryotes, is critical for catalytic activity.</text>
</comment>
<dbReference type="PANTHER" id="PTHR42693">
    <property type="entry name" value="ARYLSULFATASE FAMILY MEMBER"/>
    <property type="match status" value="1"/>
</dbReference>
<keyword evidence="3" id="KW-0378">Hydrolase</keyword>
<evidence type="ECO:0000256" key="1">
    <source>
        <dbReference type="ARBA" id="ARBA00008779"/>
    </source>
</evidence>
<dbReference type="Gene3D" id="3.30.1120.10">
    <property type="match status" value="1"/>
</dbReference>
<organism evidence="8 9">
    <name type="scientific">Vibrio owensii CAIM 1854 = LMG 25443</name>
    <dbReference type="NCBI Taxonomy" id="1229493"/>
    <lineage>
        <taxon>Bacteria</taxon>
        <taxon>Pseudomonadati</taxon>
        <taxon>Pseudomonadota</taxon>
        <taxon>Gammaproteobacteria</taxon>
        <taxon>Vibrionales</taxon>
        <taxon>Vibrionaceae</taxon>
        <taxon>Vibrio</taxon>
    </lineage>
</organism>
<comment type="similarity">
    <text evidence="1">Belongs to the sulfatase family.</text>
</comment>
<dbReference type="PANTHER" id="PTHR42693:SF43">
    <property type="entry name" value="BLL2667 PROTEIN"/>
    <property type="match status" value="1"/>
</dbReference>
<evidence type="ECO:0000256" key="4">
    <source>
        <dbReference type="ARBA" id="ARBA00022837"/>
    </source>
</evidence>
<dbReference type="EMBL" id="JPRD01000008">
    <property type="protein sequence ID" value="KIF54375.1"/>
    <property type="molecule type" value="Genomic_DNA"/>
</dbReference>
<dbReference type="InterPro" id="IPR000917">
    <property type="entry name" value="Sulfatase_N"/>
</dbReference>
<keyword evidence="4" id="KW-0106">Calcium</keyword>
<dbReference type="SUPFAM" id="SSF53649">
    <property type="entry name" value="Alkaline phosphatase-like"/>
    <property type="match status" value="1"/>
</dbReference>
<accession>A0A0C1ZBB1</accession>
<proteinExistence type="inferred from homology"/>
<protein>
    <submittedName>
        <fullName evidence="8">Arylsulfatase</fullName>
    </submittedName>
</protein>
<evidence type="ECO:0000256" key="6">
    <source>
        <dbReference type="SAM" id="SignalP"/>
    </source>
</evidence>
<dbReference type="RefSeq" id="WP_020197079.1">
    <property type="nucleotide sequence ID" value="NZ_BAOH01000101.1"/>
</dbReference>
<evidence type="ECO:0000256" key="2">
    <source>
        <dbReference type="ARBA" id="ARBA00022723"/>
    </source>
</evidence>
<sequence length="794" mass="88021">MKTKIKPVVALTSLIMSASGYAAPPHTIDRTVLPIQQTAEFNGQVGKSFDQSKSDYPQPIKAPAGAPNVVVIMLDDLGFGQAGRFGGLIPTPNIDKLAARGVTYNNFHTTGISSPTRAALLTGRNHHQVGFGTISELSTGFPGYNSIWPKSVTSIAEVLKVNGYSTSAFGKWHNTPDWETSPAGPFQQWPTGLGFQHFYGFQGGETSQWEPQLFNDTTPVEPNKTPKDGYQLNEDLVDNAIKWIDQQKSIDPDKPYFTYFAPGAVHAPLHAPKEWIDKFKGKFDMGWDKYREEVFARQKKMGIIPQDTQLTARPKEIEAWDSLSSDQKKLYARHMEVFAGFLAYTDYEVGRLLDKIESMPDADNTMIMYIVGDNGASAEGSPTGTTNNMMTQNGVPDTVESQLKYMNELGNEKHENHYPVGWAWAGSTPFKWMKRVPSHFGGTRNGLVVSWPAKIKNTGTIQSQFHHVVDITPTILEAAKLPVPTTVNGVKQKPMVGTSMMYTFNNPEVKSHRTVQYFETGGHRAIYKDGWVAASFHGVPWQLSGSKGFKDSKWELYNVEKDFSEAVDLADKMPDKLQEMIKEFDKQAEINEVYPLDDRFAERVGDSERPSLTKGKTKFSYTANVTRIPEGSAPDVYQRDHRIDAYVDIPKGQQANGILLAMGGSSAGLSFYADSGKLVYGYNFFGKDYYTAKSNKAIPTGEVKLSAVYKQEPFRFLKDVNGGTVDLYINDKKVGSGKIEKVAPARFSATETLDIGIDLGAPVMSAYTEKAPFKFNGDIKKVDLEIAPTQPIIK</sequence>
<dbReference type="InterPro" id="IPR024607">
    <property type="entry name" value="Sulfatase_CS"/>
</dbReference>
<comment type="caution">
    <text evidence="8">The sequence shown here is derived from an EMBL/GenBank/DDBJ whole genome shotgun (WGS) entry which is preliminary data.</text>
</comment>
<dbReference type="Gene3D" id="3.40.720.10">
    <property type="entry name" value="Alkaline Phosphatase, subunit A"/>
    <property type="match status" value="1"/>
</dbReference>
<dbReference type="GO" id="GO:0016787">
    <property type="term" value="F:hydrolase activity"/>
    <property type="evidence" value="ECO:0007669"/>
    <property type="project" value="UniProtKB-KW"/>
</dbReference>
<dbReference type="CDD" id="cd16025">
    <property type="entry name" value="PAS_like"/>
    <property type="match status" value="1"/>
</dbReference>